<dbReference type="KEGG" id="cgr:2889458"/>
<evidence type="ECO:0000313" key="2">
    <source>
        <dbReference type="EMBL" id="CAG61169.1"/>
    </source>
</evidence>
<dbReference type="RefSeq" id="XP_448218.1">
    <property type="nucleotide sequence ID" value="XM_448218.1"/>
</dbReference>
<protein>
    <submittedName>
        <fullName evidence="2">Uncharacterized protein</fullName>
    </submittedName>
</protein>
<gene>
    <name evidence="1 2" type="ordered locus">CAGL0J11616g</name>
</gene>
<accession>Q6FNH6</accession>
<reference evidence="2 3" key="1">
    <citation type="journal article" date="2004" name="Nature">
        <title>Genome evolution in yeasts.</title>
        <authorList>
            <consortium name="Genolevures"/>
            <person name="Dujon B."/>
            <person name="Sherman D."/>
            <person name="Fischer G."/>
            <person name="Durrens P."/>
            <person name="Casaregola S."/>
            <person name="Lafontaine I."/>
            <person name="de Montigny J."/>
            <person name="Marck C."/>
            <person name="Neuveglise C."/>
            <person name="Talla E."/>
            <person name="Goffard N."/>
            <person name="Frangeul L."/>
            <person name="Aigle M."/>
            <person name="Anthouard V."/>
            <person name="Babour A."/>
            <person name="Barbe V."/>
            <person name="Barnay S."/>
            <person name="Blanchin S."/>
            <person name="Beckerich J.M."/>
            <person name="Beyne E."/>
            <person name="Bleykasten C."/>
            <person name="Boisrame A."/>
            <person name="Boyer J."/>
            <person name="Cattolico L."/>
            <person name="Confanioleri F."/>
            <person name="de Daruvar A."/>
            <person name="Despons L."/>
            <person name="Fabre E."/>
            <person name="Fairhead C."/>
            <person name="Ferry-Dumazet H."/>
            <person name="Groppi A."/>
            <person name="Hantraye F."/>
            <person name="Hennequin C."/>
            <person name="Jauniaux N."/>
            <person name="Joyet P."/>
            <person name="Kachouri R."/>
            <person name="Kerrest A."/>
            <person name="Koszul R."/>
            <person name="Lemaire M."/>
            <person name="Lesur I."/>
            <person name="Ma L."/>
            <person name="Muller H."/>
            <person name="Nicaud J.M."/>
            <person name="Nikolski M."/>
            <person name="Oztas S."/>
            <person name="Ozier-Kalogeropoulos O."/>
            <person name="Pellenz S."/>
            <person name="Potier S."/>
            <person name="Richard G.F."/>
            <person name="Straub M.L."/>
            <person name="Suleau A."/>
            <person name="Swennene D."/>
            <person name="Tekaia F."/>
            <person name="Wesolowski-Louvel M."/>
            <person name="Westhof E."/>
            <person name="Wirth B."/>
            <person name="Zeniou-Meyer M."/>
            <person name="Zivanovic I."/>
            <person name="Bolotin-Fukuhara M."/>
            <person name="Thierry A."/>
            <person name="Bouchier C."/>
            <person name="Caudron B."/>
            <person name="Scarpelli C."/>
            <person name="Gaillardin C."/>
            <person name="Weissenbach J."/>
            <person name="Wincker P."/>
            <person name="Souciet J.L."/>
        </authorList>
    </citation>
    <scope>NUCLEOTIDE SEQUENCE [LARGE SCALE GENOMIC DNA]</scope>
    <source>
        <strain evidence="3">ATCC 2001 / BCRC 20586 / JCM 3761 / NBRC 0622 / NRRL Y-65 / CBS 138</strain>
    </source>
</reference>
<proteinExistence type="predicted"/>
<name>Q6FNH6_CANGA</name>
<evidence type="ECO:0000313" key="3">
    <source>
        <dbReference type="Proteomes" id="UP000002428"/>
    </source>
</evidence>
<evidence type="ECO:0000313" key="1">
    <source>
        <dbReference type="CGD" id="CAL0129947"/>
    </source>
</evidence>
<dbReference type="VEuPathDB" id="FungiDB:CAGL0J11616g"/>
<organism evidence="2 3">
    <name type="scientific">Candida glabrata (strain ATCC 2001 / BCRC 20586 / JCM 3761 / NBRC 0622 / NRRL Y-65 / CBS 138)</name>
    <name type="common">Yeast</name>
    <name type="synonym">Nakaseomyces glabratus</name>
    <dbReference type="NCBI Taxonomy" id="284593"/>
    <lineage>
        <taxon>Eukaryota</taxon>
        <taxon>Fungi</taxon>
        <taxon>Dikarya</taxon>
        <taxon>Ascomycota</taxon>
        <taxon>Saccharomycotina</taxon>
        <taxon>Saccharomycetes</taxon>
        <taxon>Saccharomycetales</taxon>
        <taxon>Saccharomycetaceae</taxon>
        <taxon>Nakaseomyces</taxon>
    </lineage>
</organism>
<dbReference type="InParanoid" id="Q6FNH6"/>
<dbReference type="Proteomes" id="UP000002428">
    <property type="component" value="Chromosome J"/>
</dbReference>
<dbReference type="AlphaFoldDB" id="Q6FNH6"/>
<dbReference type="CGD" id="CAL0129947">
    <property type="gene designation" value="CAGL0J11616g"/>
</dbReference>
<sequence length="118" mass="14284">MISIFSYSSANNLRDHQKCVDSYIPITVVMMPLDYYFSPSYAYFRKIFEGQLLHRLVVQLENKTVFLLLPEKCILIWPSYLKLQLFRGNDMKIIEGRIKIKIKIMIIKYNYWYRNEMK</sequence>
<dbReference type="EMBL" id="CR380956">
    <property type="protein sequence ID" value="CAG61169.1"/>
    <property type="molecule type" value="Genomic_DNA"/>
</dbReference>
<dbReference type="HOGENOM" id="CLU_2072840_0_0_1"/>
<keyword evidence="3" id="KW-1185">Reference proteome</keyword>